<gene>
    <name evidence="2" type="ORF">HanXRQr2_Chr11g0510591</name>
</gene>
<feature type="domain" description="ARID" evidence="1">
    <location>
        <begin position="32"/>
        <end position="127"/>
    </location>
</feature>
<dbReference type="InterPro" id="IPR001606">
    <property type="entry name" value="ARID_dom"/>
</dbReference>
<comment type="caution">
    <text evidence="2">The sequence shown here is derived from an EMBL/GenBank/DDBJ whole genome shotgun (WGS) entry which is preliminary data.</text>
</comment>
<keyword evidence="3" id="KW-1185">Reference proteome</keyword>
<protein>
    <submittedName>
        <fullName evidence="2">Transcription factor &amp; chromatin remodeling ARID family</fullName>
    </submittedName>
</protein>
<reference evidence="2" key="2">
    <citation type="submission" date="2020-06" db="EMBL/GenBank/DDBJ databases">
        <title>Helianthus annuus Genome sequencing and assembly Release 2.</title>
        <authorList>
            <person name="Gouzy J."/>
            <person name="Langlade N."/>
            <person name="Munos S."/>
        </authorList>
    </citation>
    <scope>NUCLEOTIDE SEQUENCE</scope>
    <source>
        <tissue evidence="2">Leaves</tissue>
    </source>
</reference>
<dbReference type="PANTHER" id="PTHR46410:SF26">
    <property type="entry name" value="BULB-TYPE LECTIN DOMAIN-CONTAINING PROTEIN-RELATED"/>
    <property type="match status" value="1"/>
</dbReference>
<dbReference type="PROSITE" id="PS51011">
    <property type="entry name" value="ARID"/>
    <property type="match status" value="1"/>
</dbReference>
<reference evidence="2" key="1">
    <citation type="journal article" date="2017" name="Nature">
        <title>The sunflower genome provides insights into oil metabolism, flowering and Asterid evolution.</title>
        <authorList>
            <person name="Badouin H."/>
            <person name="Gouzy J."/>
            <person name="Grassa C.J."/>
            <person name="Murat F."/>
            <person name="Staton S.E."/>
            <person name="Cottret L."/>
            <person name="Lelandais-Briere C."/>
            <person name="Owens G.L."/>
            <person name="Carrere S."/>
            <person name="Mayjonade B."/>
            <person name="Legrand L."/>
            <person name="Gill N."/>
            <person name="Kane N.C."/>
            <person name="Bowers J.E."/>
            <person name="Hubner S."/>
            <person name="Bellec A."/>
            <person name="Berard A."/>
            <person name="Berges H."/>
            <person name="Blanchet N."/>
            <person name="Boniface M.C."/>
            <person name="Brunel D."/>
            <person name="Catrice O."/>
            <person name="Chaidir N."/>
            <person name="Claudel C."/>
            <person name="Donnadieu C."/>
            <person name="Faraut T."/>
            <person name="Fievet G."/>
            <person name="Helmstetter N."/>
            <person name="King M."/>
            <person name="Knapp S.J."/>
            <person name="Lai Z."/>
            <person name="Le Paslier M.C."/>
            <person name="Lippi Y."/>
            <person name="Lorenzon L."/>
            <person name="Mandel J.R."/>
            <person name="Marage G."/>
            <person name="Marchand G."/>
            <person name="Marquand E."/>
            <person name="Bret-Mestries E."/>
            <person name="Morien E."/>
            <person name="Nambeesan S."/>
            <person name="Nguyen T."/>
            <person name="Pegot-Espagnet P."/>
            <person name="Pouilly N."/>
            <person name="Raftis F."/>
            <person name="Sallet E."/>
            <person name="Schiex T."/>
            <person name="Thomas J."/>
            <person name="Vandecasteele C."/>
            <person name="Vares D."/>
            <person name="Vear F."/>
            <person name="Vautrin S."/>
            <person name="Crespi M."/>
            <person name="Mangin B."/>
            <person name="Burke J.M."/>
            <person name="Salse J."/>
            <person name="Munos S."/>
            <person name="Vincourt P."/>
            <person name="Rieseberg L.H."/>
            <person name="Langlade N.B."/>
        </authorList>
    </citation>
    <scope>NUCLEOTIDE SEQUENCE</scope>
    <source>
        <tissue evidence="2">Leaves</tissue>
    </source>
</reference>
<proteinExistence type="predicted"/>
<dbReference type="PANTHER" id="PTHR46410">
    <property type="entry name" value="AT-RICH INTERACTIVE DOMAIN-CONTAINING PROTEIN 2"/>
    <property type="match status" value="1"/>
</dbReference>
<dbReference type="SUPFAM" id="SSF46774">
    <property type="entry name" value="ARID-like"/>
    <property type="match status" value="1"/>
</dbReference>
<dbReference type="GO" id="GO:0003677">
    <property type="term" value="F:DNA binding"/>
    <property type="evidence" value="ECO:0007669"/>
    <property type="project" value="InterPro"/>
</dbReference>
<accession>A0A9K3N258</accession>
<dbReference type="Gramene" id="mRNA:HanXRQr2_Chr11g0510591">
    <property type="protein sequence ID" value="CDS:HanXRQr2_Chr11g0510591.1"/>
    <property type="gene ID" value="HanXRQr2_Chr11g0510591"/>
</dbReference>
<dbReference type="Pfam" id="PF01388">
    <property type="entry name" value="ARID"/>
    <property type="match status" value="1"/>
</dbReference>
<name>A0A9K3N258_HELAN</name>
<evidence type="ECO:0000313" key="3">
    <source>
        <dbReference type="Proteomes" id="UP000215914"/>
    </source>
</evidence>
<dbReference type="CDD" id="cd16100">
    <property type="entry name" value="ARID"/>
    <property type="match status" value="1"/>
</dbReference>
<dbReference type="EMBL" id="MNCJ02000326">
    <property type="protein sequence ID" value="KAF5783668.1"/>
    <property type="molecule type" value="Genomic_DNA"/>
</dbReference>
<evidence type="ECO:0000313" key="2">
    <source>
        <dbReference type="EMBL" id="KAF5783668.1"/>
    </source>
</evidence>
<dbReference type="AlphaFoldDB" id="A0A9K3N258"/>
<evidence type="ECO:0000259" key="1">
    <source>
        <dbReference type="PROSITE" id="PS51011"/>
    </source>
</evidence>
<organism evidence="2 3">
    <name type="scientific">Helianthus annuus</name>
    <name type="common">Common sunflower</name>
    <dbReference type="NCBI Taxonomy" id="4232"/>
    <lineage>
        <taxon>Eukaryota</taxon>
        <taxon>Viridiplantae</taxon>
        <taxon>Streptophyta</taxon>
        <taxon>Embryophyta</taxon>
        <taxon>Tracheophyta</taxon>
        <taxon>Spermatophyta</taxon>
        <taxon>Magnoliopsida</taxon>
        <taxon>eudicotyledons</taxon>
        <taxon>Gunneridae</taxon>
        <taxon>Pentapetalae</taxon>
        <taxon>asterids</taxon>
        <taxon>campanulids</taxon>
        <taxon>Asterales</taxon>
        <taxon>Asteraceae</taxon>
        <taxon>Asteroideae</taxon>
        <taxon>Heliantheae alliance</taxon>
        <taxon>Heliantheae</taxon>
        <taxon>Helianthus</taxon>
    </lineage>
</organism>
<dbReference type="Gene3D" id="1.10.150.60">
    <property type="entry name" value="ARID DNA-binding domain"/>
    <property type="match status" value="1"/>
</dbReference>
<dbReference type="InterPro" id="IPR036431">
    <property type="entry name" value="ARID_dom_sf"/>
</dbReference>
<dbReference type="Proteomes" id="UP000215914">
    <property type="component" value="Unassembled WGS sequence"/>
</dbReference>
<sequence length="216" mass="25573">MILKAMSFNEFQDCKALLDMLDDDGYVRKYKFFIEKKFEEMIDWFLKVKLEINTRPLPAYAENNRKVSLLDLYLAVKREGCHRRVTGNHMWAVISKYMGLDYNDVELMRLMYAMYLDVLVYYYKIKSTQQVAAEKEINEDVGDKRRTRSMEMDEGTSVQSCAERGGATDEHYAFFARNDWYGLKRLKQRKKFDFKRAENAVNEANDSVLKHSRKGN</sequence>